<dbReference type="AlphaFoldDB" id="A0A9P6ZJZ0"/>
<feature type="region of interest" description="Disordered" evidence="1">
    <location>
        <begin position="34"/>
        <end position="101"/>
    </location>
</feature>
<keyword evidence="3" id="KW-1185">Reference proteome</keyword>
<feature type="region of interest" description="Disordered" evidence="1">
    <location>
        <begin position="136"/>
        <end position="173"/>
    </location>
</feature>
<reference evidence="2" key="1">
    <citation type="journal article" date="2020" name="New Phytol.">
        <title>Comparative genomics reveals dynamic genome evolution in host specialist ectomycorrhizal fungi.</title>
        <authorList>
            <person name="Lofgren L.A."/>
            <person name="Nguyen N.H."/>
            <person name="Vilgalys R."/>
            <person name="Ruytinx J."/>
            <person name="Liao H.L."/>
            <person name="Branco S."/>
            <person name="Kuo A."/>
            <person name="LaButti K."/>
            <person name="Lipzen A."/>
            <person name="Andreopoulos W."/>
            <person name="Pangilinan J."/>
            <person name="Riley R."/>
            <person name="Hundley H."/>
            <person name="Na H."/>
            <person name="Barry K."/>
            <person name="Grigoriev I.V."/>
            <person name="Stajich J.E."/>
            <person name="Kennedy P.G."/>
        </authorList>
    </citation>
    <scope>NUCLEOTIDE SEQUENCE</scope>
    <source>
        <strain evidence="2">DOB743</strain>
    </source>
</reference>
<dbReference type="Proteomes" id="UP000714275">
    <property type="component" value="Unassembled WGS sequence"/>
</dbReference>
<comment type="caution">
    <text evidence="2">The sequence shown here is derived from an EMBL/GenBank/DDBJ whole genome shotgun (WGS) entry which is preliminary data.</text>
</comment>
<evidence type="ECO:0000313" key="2">
    <source>
        <dbReference type="EMBL" id="KAG1768271.1"/>
    </source>
</evidence>
<feature type="compositionally biased region" description="Low complexity" evidence="1">
    <location>
        <begin position="147"/>
        <end position="156"/>
    </location>
</feature>
<evidence type="ECO:0000313" key="3">
    <source>
        <dbReference type="Proteomes" id="UP000714275"/>
    </source>
</evidence>
<dbReference type="EMBL" id="JABBWD010000080">
    <property type="protein sequence ID" value="KAG1768271.1"/>
    <property type="molecule type" value="Genomic_DNA"/>
</dbReference>
<gene>
    <name evidence="2" type="ORF">EV702DRAFT_1203359</name>
</gene>
<name>A0A9P6ZJZ0_9AGAM</name>
<dbReference type="OrthoDB" id="2690029at2759"/>
<evidence type="ECO:0000256" key="1">
    <source>
        <dbReference type="SAM" id="MobiDB-lite"/>
    </source>
</evidence>
<proteinExistence type="predicted"/>
<sequence length="223" mass="24544">MLILTEHPSKSMVPWLDPGYQDVDIYKSQRRLEKCKKRKRKWDREESRSPTQQEKTPPVHSQPLAHEQMDIDENGWYDIDKVENNLPGPSSAAGPSGIVPDPPVGATISACSGRQIRMPAQYADFVPGTATHLAHMPPTTRQACGQPSAPSASAPIPDSPDEELGTPPADVQPALIPYQTAPDELGLFRIYAQYPTLIPRRDQSLDAIADAPTFEMQGDPDLD</sequence>
<accession>A0A9P6ZJZ0</accession>
<protein>
    <submittedName>
        <fullName evidence="2">Uncharacterized protein</fullName>
    </submittedName>
</protein>
<organism evidence="2 3">
    <name type="scientific">Suillus placidus</name>
    <dbReference type="NCBI Taxonomy" id="48579"/>
    <lineage>
        <taxon>Eukaryota</taxon>
        <taxon>Fungi</taxon>
        <taxon>Dikarya</taxon>
        <taxon>Basidiomycota</taxon>
        <taxon>Agaricomycotina</taxon>
        <taxon>Agaricomycetes</taxon>
        <taxon>Agaricomycetidae</taxon>
        <taxon>Boletales</taxon>
        <taxon>Suillineae</taxon>
        <taxon>Suillaceae</taxon>
        <taxon>Suillus</taxon>
    </lineage>
</organism>